<name>A0ABX1ZPL7_9BACL</name>
<accession>A0ABX1ZPL7</accession>
<gene>
    <name evidence="7" type="ORF">GC097_17920</name>
</gene>
<keyword evidence="3" id="KW-0472">Membrane</keyword>
<keyword evidence="8" id="KW-1185">Reference proteome</keyword>
<dbReference type="Pfam" id="PF13416">
    <property type="entry name" value="SBP_bac_8"/>
    <property type="match status" value="1"/>
</dbReference>
<sequence length="539" mass="61178">MIATLVGMVSLTSACSSSNTPSVSNTDSVNSTATGKPDPKGPGWQSDTSPITFDWYMNFSWFTHKWGDDLTTQNITKKTGVNVNLIVPAGNENEKMQTMIASGKLPDFITLNVTDDAVKKMVDGKLVLPLNELSEQYEPYFMNNLDPGKVNWFKEADGNLYGYPSDSQTPQDYVKNPVPRATKQTFIVRKDMYEALGKPDMRTPEGFLNALIAAKEKFPEVDGQPLIPLNFHDFNEKGNYTFDDILPNFLAIPHQKDGKLYDRSTDPEYMRWMKTFRKANELGLIAKDVFIDKRPQVEEKTIQGRYFAMLYAVADIEAQNRHVYLKDPNKIYIAIDGPANSKMAEPTLPGPDVSGWTLTLISKDVKDKKRAIQFLSYLASDEGQRDLCLGVKGVTYDTIDGKDQFLEEYLNNPKEGVKYGAKYLFPMVMDTNMWLKWAPKDPEPYLTNYNWSRGTSKVHNFSEFKQLQPQGNSPEGIISTKAQQLWGKTLPKMLLSKSDAEMEEIFAKFLKDREKLGYDKVVSYQQAKYEKNKKQLGIQ</sequence>
<evidence type="ECO:0000256" key="6">
    <source>
        <dbReference type="SAM" id="MobiDB-lite"/>
    </source>
</evidence>
<dbReference type="InterPro" id="IPR050490">
    <property type="entry name" value="Bact_solute-bd_prot1"/>
</dbReference>
<dbReference type="RefSeq" id="WP_171684798.1">
    <property type="nucleotide sequence ID" value="NZ_WHNZ01000040.1"/>
</dbReference>
<feature type="compositionally biased region" description="Polar residues" evidence="6">
    <location>
        <begin position="14"/>
        <end position="34"/>
    </location>
</feature>
<dbReference type="Proteomes" id="UP000618579">
    <property type="component" value="Unassembled WGS sequence"/>
</dbReference>
<evidence type="ECO:0000256" key="3">
    <source>
        <dbReference type="ARBA" id="ARBA00023136"/>
    </source>
</evidence>
<reference evidence="7 8" key="1">
    <citation type="submission" date="2019-10" db="EMBL/GenBank/DDBJ databases">
        <title>Description of Paenibacillus pedi sp. nov.</title>
        <authorList>
            <person name="Carlier A."/>
            <person name="Qi S."/>
        </authorList>
    </citation>
    <scope>NUCLEOTIDE SEQUENCE [LARGE SCALE GENOMIC DNA]</scope>
    <source>
        <strain evidence="7 8">LMG 31457</strain>
    </source>
</reference>
<proteinExistence type="predicted"/>
<dbReference type="Gene3D" id="3.40.190.10">
    <property type="entry name" value="Periplasmic binding protein-like II"/>
    <property type="match status" value="2"/>
</dbReference>
<feature type="region of interest" description="Disordered" evidence="6">
    <location>
        <begin position="14"/>
        <end position="45"/>
    </location>
</feature>
<keyword evidence="4" id="KW-0564">Palmitate</keyword>
<evidence type="ECO:0000256" key="4">
    <source>
        <dbReference type="ARBA" id="ARBA00023139"/>
    </source>
</evidence>
<evidence type="ECO:0000256" key="1">
    <source>
        <dbReference type="ARBA" id="ARBA00022475"/>
    </source>
</evidence>
<dbReference type="InterPro" id="IPR006059">
    <property type="entry name" value="SBP"/>
</dbReference>
<keyword evidence="1" id="KW-1003">Cell membrane</keyword>
<keyword evidence="5" id="KW-0449">Lipoprotein</keyword>
<protein>
    <submittedName>
        <fullName evidence="7">Extracellular solute-binding protein</fullName>
    </submittedName>
</protein>
<dbReference type="EMBL" id="WHNZ01000040">
    <property type="protein sequence ID" value="NOV01896.1"/>
    <property type="molecule type" value="Genomic_DNA"/>
</dbReference>
<dbReference type="PANTHER" id="PTHR43649">
    <property type="entry name" value="ARABINOSE-BINDING PROTEIN-RELATED"/>
    <property type="match status" value="1"/>
</dbReference>
<evidence type="ECO:0000256" key="2">
    <source>
        <dbReference type="ARBA" id="ARBA00022729"/>
    </source>
</evidence>
<dbReference type="SUPFAM" id="SSF53850">
    <property type="entry name" value="Periplasmic binding protein-like II"/>
    <property type="match status" value="1"/>
</dbReference>
<keyword evidence="2" id="KW-0732">Signal</keyword>
<evidence type="ECO:0000313" key="8">
    <source>
        <dbReference type="Proteomes" id="UP000618579"/>
    </source>
</evidence>
<evidence type="ECO:0000313" key="7">
    <source>
        <dbReference type="EMBL" id="NOV01896.1"/>
    </source>
</evidence>
<dbReference type="PANTHER" id="PTHR43649:SF33">
    <property type="entry name" value="POLYGALACTURONAN_RHAMNOGALACTURONAN-BINDING PROTEIN YTCQ"/>
    <property type="match status" value="1"/>
</dbReference>
<comment type="caution">
    <text evidence="7">The sequence shown here is derived from an EMBL/GenBank/DDBJ whole genome shotgun (WGS) entry which is preliminary data.</text>
</comment>
<evidence type="ECO:0000256" key="5">
    <source>
        <dbReference type="ARBA" id="ARBA00023288"/>
    </source>
</evidence>
<organism evidence="7 8">
    <name type="scientific">Paenibacillus planticolens</name>
    <dbReference type="NCBI Taxonomy" id="2654976"/>
    <lineage>
        <taxon>Bacteria</taxon>
        <taxon>Bacillati</taxon>
        <taxon>Bacillota</taxon>
        <taxon>Bacilli</taxon>
        <taxon>Bacillales</taxon>
        <taxon>Paenibacillaceae</taxon>
        <taxon>Paenibacillus</taxon>
    </lineage>
</organism>